<dbReference type="HAMAP" id="MF_02065">
    <property type="entry name" value="MltG"/>
    <property type="match status" value="1"/>
</dbReference>
<dbReference type="PANTHER" id="PTHR30518">
    <property type="entry name" value="ENDOLYTIC MUREIN TRANSGLYCOSYLASE"/>
    <property type="match status" value="1"/>
</dbReference>
<organism evidence="9 10">
    <name type="scientific">Amycolatopsis xylanica</name>
    <dbReference type="NCBI Taxonomy" id="589385"/>
    <lineage>
        <taxon>Bacteria</taxon>
        <taxon>Bacillati</taxon>
        <taxon>Actinomycetota</taxon>
        <taxon>Actinomycetes</taxon>
        <taxon>Pseudonocardiales</taxon>
        <taxon>Pseudonocardiaceae</taxon>
        <taxon>Amycolatopsis</taxon>
    </lineage>
</organism>
<evidence type="ECO:0000313" key="10">
    <source>
        <dbReference type="Proteomes" id="UP000199515"/>
    </source>
</evidence>
<dbReference type="Proteomes" id="UP000199515">
    <property type="component" value="Unassembled WGS sequence"/>
</dbReference>
<dbReference type="InterPro" id="IPR003770">
    <property type="entry name" value="MLTG-like"/>
</dbReference>
<name>A0A1H3J613_9PSEU</name>
<feature type="transmembrane region" description="Helical" evidence="7">
    <location>
        <begin position="120"/>
        <end position="141"/>
    </location>
</feature>
<keyword evidence="1 7" id="KW-1003">Cell membrane</keyword>
<evidence type="ECO:0000256" key="5">
    <source>
        <dbReference type="ARBA" id="ARBA00023239"/>
    </source>
</evidence>
<keyword evidence="10" id="KW-1185">Reference proteome</keyword>
<dbReference type="PANTHER" id="PTHR30518:SF2">
    <property type="entry name" value="ENDOLYTIC MUREIN TRANSGLYCOSYLASE"/>
    <property type="match status" value="1"/>
</dbReference>
<evidence type="ECO:0000313" key="9">
    <source>
        <dbReference type="EMBL" id="SDY35237.1"/>
    </source>
</evidence>
<accession>A0A1H3J613</accession>
<dbReference type="STRING" id="589385.SAMN05421504_105256"/>
<protein>
    <recommendedName>
        <fullName evidence="7">Endolytic murein transglycosylase</fullName>
        <ecNumber evidence="7">4.2.2.29</ecNumber>
    </recommendedName>
    <alternativeName>
        <fullName evidence="7">Peptidoglycan lytic transglycosylase</fullName>
    </alternativeName>
    <alternativeName>
        <fullName evidence="7">Peptidoglycan polymerization terminase</fullName>
    </alternativeName>
</protein>
<keyword evidence="2 7" id="KW-0812">Transmembrane</keyword>
<dbReference type="AlphaFoldDB" id="A0A1H3J613"/>
<comment type="catalytic activity">
    <reaction evidence="7">
        <text>a peptidoglycan chain = a peptidoglycan chain with N-acetyl-1,6-anhydromuramyl-[peptide] at the reducing end + a peptidoglycan chain with N-acetylglucosamine at the non-reducing end.</text>
        <dbReference type="EC" id="4.2.2.29"/>
    </reaction>
</comment>
<evidence type="ECO:0000256" key="2">
    <source>
        <dbReference type="ARBA" id="ARBA00022692"/>
    </source>
</evidence>
<dbReference type="GO" id="GO:0005886">
    <property type="term" value="C:plasma membrane"/>
    <property type="evidence" value="ECO:0007669"/>
    <property type="project" value="UniProtKB-SubCell"/>
</dbReference>
<feature type="compositionally biased region" description="Acidic residues" evidence="8">
    <location>
        <begin position="64"/>
        <end position="95"/>
    </location>
</feature>
<dbReference type="GO" id="GO:0008932">
    <property type="term" value="F:lytic endotransglycosylase activity"/>
    <property type="evidence" value="ECO:0007669"/>
    <property type="project" value="UniProtKB-UniRule"/>
</dbReference>
<keyword evidence="3 7" id="KW-1133">Transmembrane helix</keyword>
<dbReference type="GO" id="GO:0071555">
    <property type="term" value="P:cell wall organization"/>
    <property type="evidence" value="ECO:0007669"/>
    <property type="project" value="UniProtKB-KW"/>
</dbReference>
<dbReference type="NCBIfam" id="TIGR00247">
    <property type="entry name" value="endolytic transglycosylase MltG"/>
    <property type="match status" value="1"/>
</dbReference>
<comment type="function">
    <text evidence="7">Functions as a peptidoglycan terminase that cleaves nascent peptidoglycan strands endolytically to terminate their elongation.</text>
</comment>
<sequence length="486" mass="52564">MREPQEPPSQTSGTFAAAPMPPRRPHPGDGSVGMPARRPGPPPPGARRRPPPDPPTEVIHYEDELPLEDDELYEDDYDEYEDEFYDDEDEAELEEEARAEPEYIEGDSPPPRRGRRKKKLIGRLALVAIVLLLAGGVWYGVTTIFGYDDFEGAGEGDVLVQVSGGDSTNAIAGKLETAGVVASAKAFAKASEDVPAVTKVQPGYYLLKQKMSGAAAAEQIVKPGSRVGQLQIRAGTPFDDITQPDGKVTEGVFTLMSKASCADINGKSTCVPVDELRKTVESVDLTSIGVPEWAATTASKAERKNSRLEGLIMPGVYDVKPGWTATELLTDVVKISALQLQTAGITDKTGIDGKTPYQTLVIASIIEREAVKIDFGKISRVIYNRLTKNMKLEVDSTINYVLDKPTLLTKPEDRAKAGPYNTYANTGLPPTPIGAPSKEAIQAALQPATGEWLFFVKCEKSGQSCFAVTNAEHNKNRDDAQARGVY</sequence>
<feature type="site" description="Important for catalytic activity" evidence="7">
    <location>
        <position position="369"/>
    </location>
</feature>
<comment type="subcellular location">
    <subcellularLocation>
        <location evidence="7">Cell membrane</location>
        <topology evidence="7">Single-pass membrane protein</topology>
    </subcellularLocation>
</comment>
<comment type="similarity">
    <text evidence="7">Belongs to the transglycosylase MltG family.</text>
</comment>
<evidence type="ECO:0000256" key="3">
    <source>
        <dbReference type="ARBA" id="ARBA00022989"/>
    </source>
</evidence>
<evidence type="ECO:0000256" key="1">
    <source>
        <dbReference type="ARBA" id="ARBA00022475"/>
    </source>
</evidence>
<evidence type="ECO:0000256" key="7">
    <source>
        <dbReference type="HAMAP-Rule" id="MF_02065"/>
    </source>
</evidence>
<reference evidence="9 10" key="1">
    <citation type="submission" date="2016-10" db="EMBL/GenBank/DDBJ databases">
        <authorList>
            <person name="de Groot N.N."/>
        </authorList>
    </citation>
    <scope>NUCLEOTIDE SEQUENCE [LARGE SCALE GENOMIC DNA]</scope>
    <source>
        <strain evidence="9 10">CPCC 202699</strain>
    </source>
</reference>
<dbReference type="GO" id="GO:0009252">
    <property type="term" value="P:peptidoglycan biosynthetic process"/>
    <property type="evidence" value="ECO:0007669"/>
    <property type="project" value="UniProtKB-UniRule"/>
</dbReference>
<keyword evidence="4 7" id="KW-0472">Membrane</keyword>
<gene>
    <name evidence="7" type="primary">mltG</name>
    <name evidence="9" type="ORF">SAMN05421504_105256</name>
</gene>
<keyword evidence="6 7" id="KW-0961">Cell wall biogenesis/degradation</keyword>
<evidence type="ECO:0000256" key="6">
    <source>
        <dbReference type="ARBA" id="ARBA00023316"/>
    </source>
</evidence>
<evidence type="ECO:0000256" key="8">
    <source>
        <dbReference type="SAM" id="MobiDB-lite"/>
    </source>
</evidence>
<dbReference type="Gene3D" id="3.30.1490.480">
    <property type="entry name" value="Endolytic murein transglycosylase"/>
    <property type="match status" value="1"/>
</dbReference>
<dbReference type="EMBL" id="FNON01000005">
    <property type="protein sequence ID" value="SDY35237.1"/>
    <property type="molecule type" value="Genomic_DNA"/>
</dbReference>
<keyword evidence="5 7" id="KW-0456">Lyase</keyword>
<dbReference type="EC" id="4.2.2.29" evidence="7"/>
<proteinExistence type="inferred from homology"/>
<dbReference type="Pfam" id="PF02618">
    <property type="entry name" value="YceG"/>
    <property type="match status" value="1"/>
</dbReference>
<feature type="region of interest" description="Disordered" evidence="8">
    <location>
        <begin position="1"/>
        <end position="116"/>
    </location>
</feature>
<evidence type="ECO:0000256" key="4">
    <source>
        <dbReference type="ARBA" id="ARBA00023136"/>
    </source>
</evidence>